<evidence type="ECO:0000313" key="2">
    <source>
        <dbReference type="EMBL" id="KDN68354.1"/>
    </source>
</evidence>
<dbReference type="HOGENOM" id="CLU_1421340_0_0_1"/>
<dbReference type="Proteomes" id="UP000027238">
    <property type="component" value="Unassembled WGS sequence"/>
</dbReference>
<name>A0A066XL19_COLSU</name>
<comment type="caution">
    <text evidence="2">The sequence shown here is derived from an EMBL/GenBank/DDBJ whole genome shotgun (WGS) entry which is preliminary data.</text>
</comment>
<organism evidence="2 3">
    <name type="scientific">Colletotrichum sublineola</name>
    <name type="common">Sorghum anthracnose fungus</name>
    <dbReference type="NCBI Taxonomy" id="1173701"/>
    <lineage>
        <taxon>Eukaryota</taxon>
        <taxon>Fungi</taxon>
        <taxon>Dikarya</taxon>
        <taxon>Ascomycota</taxon>
        <taxon>Pezizomycotina</taxon>
        <taxon>Sordariomycetes</taxon>
        <taxon>Hypocreomycetidae</taxon>
        <taxon>Glomerellales</taxon>
        <taxon>Glomerellaceae</taxon>
        <taxon>Colletotrichum</taxon>
        <taxon>Colletotrichum graminicola species complex</taxon>
    </lineage>
</organism>
<protein>
    <submittedName>
        <fullName evidence="2">Uncharacterized protein</fullName>
    </submittedName>
</protein>
<gene>
    <name evidence="2" type="ORF">CSUB01_09796</name>
</gene>
<keyword evidence="3" id="KW-1185">Reference proteome</keyword>
<dbReference type="EMBL" id="JMSE01000678">
    <property type="protein sequence ID" value="KDN68354.1"/>
    <property type="molecule type" value="Genomic_DNA"/>
</dbReference>
<feature type="region of interest" description="Disordered" evidence="1">
    <location>
        <begin position="125"/>
        <end position="149"/>
    </location>
</feature>
<dbReference type="AlphaFoldDB" id="A0A066XL19"/>
<reference evidence="3" key="1">
    <citation type="journal article" date="2014" name="Genome Announc.">
        <title>Draft genome sequence of Colletotrichum sublineola, a destructive pathogen of cultivated sorghum.</title>
        <authorList>
            <person name="Baroncelli R."/>
            <person name="Sanz-Martin J.M."/>
            <person name="Rech G.E."/>
            <person name="Sukno S.A."/>
            <person name="Thon M.R."/>
        </authorList>
    </citation>
    <scope>NUCLEOTIDE SEQUENCE [LARGE SCALE GENOMIC DNA]</scope>
    <source>
        <strain evidence="3">TX430BB</strain>
    </source>
</reference>
<evidence type="ECO:0000256" key="1">
    <source>
        <dbReference type="SAM" id="MobiDB-lite"/>
    </source>
</evidence>
<evidence type="ECO:0000313" key="3">
    <source>
        <dbReference type="Proteomes" id="UP000027238"/>
    </source>
</evidence>
<proteinExistence type="predicted"/>
<sequence length="191" mass="20229">MNAPGTTATARSVAREAAPVGIREAAPIGIGEATAATVREATPSPAGEAASPAVAEAATRRIPHALPRARRLDRHGIRPRVPLVVLPMLPRRPGPRHDHVPLAREKPGRFVLSEAAAGAPRAVGVPRLADRGPGRGRRGTDGGARVPGREGGRGCLVRRWCIVLSVHGDGPSLDVMRNHIRDLCHQRRDLL</sequence>
<accession>A0A066XL19</accession>